<dbReference type="eggNOG" id="COG2814">
    <property type="taxonomic scope" value="Bacteria"/>
</dbReference>
<feature type="transmembrane region" description="Helical" evidence="4">
    <location>
        <begin position="12"/>
        <end position="41"/>
    </location>
</feature>
<gene>
    <name evidence="6" type="ORF">HMPREF0179_03322</name>
</gene>
<dbReference type="RefSeq" id="WP_005030023.1">
    <property type="nucleotide sequence ID" value="NZ_KE150241.1"/>
</dbReference>
<organism evidence="6 7">
    <name type="scientific">Bilophila wadsworthia (strain 3_1_6)</name>
    <dbReference type="NCBI Taxonomy" id="563192"/>
    <lineage>
        <taxon>Bacteria</taxon>
        <taxon>Pseudomonadati</taxon>
        <taxon>Thermodesulfobacteriota</taxon>
        <taxon>Desulfovibrionia</taxon>
        <taxon>Desulfovibrionales</taxon>
        <taxon>Desulfovibrionaceae</taxon>
        <taxon>Bilophila</taxon>
    </lineage>
</organism>
<dbReference type="EMBL" id="ADCP02000005">
    <property type="protein sequence ID" value="EFV42846.1"/>
    <property type="molecule type" value="Genomic_DNA"/>
</dbReference>
<feature type="transmembrane region" description="Helical" evidence="4">
    <location>
        <begin position="300"/>
        <end position="326"/>
    </location>
</feature>
<dbReference type="PROSITE" id="PS50850">
    <property type="entry name" value="MFS"/>
    <property type="match status" value="1"/>
</dbReference>
<name>E5YAV1_BILW3</name>
<evidence type="ECO:0000256" key="1">
    <source>
        <dbReference type="ARBA" id="ARBA00022692"/>
    </source>
</evidence>
<evidence type="ECO:0000256" key="2">
    <source>
        <dbReference type="ARBA" id="ARBA00022989"/>
    </source>
</evidence>
<reference evidence="6 7" key="1">
    <citation type="submission" date="2010-10" db="EMBL/GenBank/DDBJ databases">
        <authorList>
            <consortium name="The Broad Institute Genome Sequencing Platform"/>
            <person name="Ward D."/>
            <person name="Earl A."/>
            <person name="Feldgarden M."/>
            <person name="Young S.K."/>
            <person name="Gargeya S."/>
            <person name="Zeng Q."/>
            <person name="Alvarado L."/>
            <person name="Berlin A."/>
            <person name="Bochicchio J."/>
            <person name="Chapman S.B."/>
            <person name="Chen Z."/>
            <person name="Freedman E."/>
            <person name="Gellesch M."/>
            <person name="Goldberg J."/>
            <person name="Griggs A."/>
            <person name="Gujja S."/>
            <person name="Heilman E."/>
            <person name="Heiman D."/>
            <person name="Howarth C."/>
            <person name="Mehta T."/>
            <person name="Neiman D."/>
            <person name="Pearson M."/>
            <person name="Roberts A."/>
            <person name="Saif S."/>
            <person name="Shea T."/>
            <person name="Shenoy N."/>
            <person name="Sisk P."/>
            <person name="Stolte C."/>
            <person name="Sykes S."/>
            <person name="White J."/>
            <person name="Yandava C."/>
            <person name="Allen-Vercoe E."/>
            <person name="Sibley C."/>
            <person name="Ambrose C.E."/>
            <person name="Strauss J."/>
            <person name="Daigneault M."/>
            <person name="Haas B."/>
            <person name="Nusbaum C."/>
            <person name="Birren B."/>
        </authorList>
    </citation>
    <scope>NUCLEOTIDE SEQUENCE [LARGE SCALE GENOMIC DNA]</scope>
    <source>
        <strain evidence="6 7">3_1_6</strain>
    </source>
</reference>
<feature type="transmembrane region" description="Helical" evidence="4">
    <location>
        <begin position="115"/>
        <end position="134"/>
    </location>
</feature>
<dbReference type="PANTHER" id="PTHR23531:SF1">
    <property type="entry name" value="QUINOLENE RESISTANCE PROTEIN NORA"/>
    <property type="match status" value="1"/>
</dbReference>
<dbReference type="GeneID" id="78087627"/>
<dbReference type="AlphaFoldDB" id="E5YAV1"/>
<feature type="transmembrane region" description="Helical" evidence="4">
    <location>
        <begin position="365"/>
        <end position="384"/>
    </location>
</feature>
<feature type="transmembrane region" description="Helical" evidence="4">
    <location>
        <begin position="214"/>
        <end position="235"/>
    </location>
</feature>
<dbReference type="InterPro" id="IPR020846">
    <property type="entry name" value="MFS_dom"/>
</dbReference>
<dbReference type="SUPFAM" id="SSF103473">
    <property type="entry name" value="MFS general substrate transporter"/>
    <property type="match status" value="1"/>
</dbReference>
<reference evidence="6 7" key="2">
    <citation type="submission" date="2013-04" db="EMBL/GenBank/DDBJ databases">
        <title>The Genome Sequence of Bilophila wadsworthia 3_1_6.</title>
        <authorList>
            <consortium name="The Broad Institute Genomics Platform"/>
            <person name="Earl A."/>
            <person name="Ward D."/>
            <person name="Feldgarden M."/>
            <person name="Gevers D."/>
            <person name="Sibley C."/>
            <person name="Strauss J."/>
            <person name="Allen-Vercoe E."/>
            <person name="Walker B."/>
            <person name="Young S."/>
            <person name="Zeng Q."/>
            <person name="Gargeya S."/>
            <person name="Fitzgerald M."/>
            <person name="Haas B."/>
            <person name="Abouelleil A."/>
            <person name="Allen A.W."/>
            <person name="Alvarado L."/>
            <person name="Arachchi H.M."/>
            <person name="Berlin A.M."/>
            <person name="Chapman S.B."/>
            <person name="Gainer-Dewar J."/>
            <person name="Goldberg J."/>
            <person name="Griggs A."/>
            <person name="Gujja S."/>
            <person name="Hansen M."/>
            <person name="Howarth C."/>
            <person name="Imamovic A."/>
            <person name="Ireland A."/>
            <person name="Larimer J."/>
            <person name="McCowan C."/>
            <person name="Murphy C."/>
            <person name="Pearson M."/>
            <person name="Poon T.W."/>
            <person name="Priest M."/>
            <person name="Roberts A."/>
            <person name="Saif S."/>
            <person name="Shea T."/>
            <person name="Sisk P."/>
            <person name="Sykes S."/>
            <person name="Wortman J."/>
            <person name="Nusbaum C."/>
            <person name="Birren B."/>
        </authorList>
    </citation>
    <scope>NUCLEOTIDE SEQUENCE [LARGE SCALE GENOMIC DNA]</scope>
    <source>
        <strain evidence="6 7">3_1_6</strain>
    </source>
</reference>
<dbReference type="PANTHER" id="PTHR23531">
    <property type="entry name" value="QUINOLENE RESISTANCE PROTEIN NORA"/>
    <property type="match status" value="1"/>
</dbReference>
<sequence length="394" mass="42310">MRRRLCPKEALFTPSFIAVCSANLLFFIASFMMVPVLPIYLLDGLHASKSVVGIILSAYMIGALVMRPLSGFLADQFPRKILFLVCGILFAAQFEGYLLFNALALVGIVRALHGMSFGALSTSAATLAVDVIPIAKLGTGIGLYGMMGSLAMALGPMIGMLVLEAGSYDAVFITAMGCAAGGILLGLLVKKQRVTASRGEKISLDRFFLKKGTYAFIGLVLMAFVYGLLVNYLSVFARERHVMANPGYFFLLMSLGLILSRLFAGGMIDKGYIGRLILGGKGTILLASLLFLFVPTETVFFGSAVAFGLGFGMMSPSYQTLFINLAEPTRRGTANATYLIAWDVGIGAAVLLGGLIAEISSFDDAFILGLIMLFFSAVLYMKVIGPQYEKNRLR</sequence>
<dbReference type="InterPro" id="IPR011701">
    <property type="entry name" value="MFS"/>
</dbReference>
<dbReference type="Pfam" id="PF07690">
    <property type="entry name" value="MFS_1"/>
    <property type="match status" value="1"/>
</dbReference>
<feature type="transmembrane region" description="Helical" evidence="4">
    <location>
        <begin position="47"/>
        <end position="69"/>
    </location>
</feature>
<keyword evidence="3 4" id="KW-0472">Membrane</keyword>
<evidence type="ECO:0000256" key="4">
    <source>
        <dbReference type="SAM" id="Phobius"/>
    </source>
</evidence>
<feature type="transmembrane region" description="Helical" evidence="4">
    <location>
        <begin position="338"/>
        <end position="359"/>
    </location>
</feature>
<dbReference type="CDD" id="cd17489">
    <property type="entry name" value="MFS_YfcJ_like"/>
    <property type="match status" value="1"/>
</dbReference>
<protein>
    <recommendedName>
        <fullName evidence="5">Major facilitator superfamily (MFS) profile domain-containing protein</fullName>
    </recommendedName>
</protein>
<evidence type="ECO:0000256" key="3">
    <source>
        <dbReference type="ARBA" id="ARBA00023136"/>
    </source>
</evidence>
<dbReference type="GO" id="GO:0022857">
    <property type="term" value="F:transmembrane transporter activity"/>
    <property type="evidence" value="ECO:0007669"/>
    <property type="project" value="InterPro"/>
</dbReference>
<feature type="domain" description="Major facilitator superfamily (MFS) profile" evidence="5">
    <location>
        <begin position="15"/>
        <end position="388"/>
    </location>
</feature>
<dbReference type="Proteomes" id="UP000006034">
    <property type="component" value="Unassembled WGS sequence"/>
</dbReference>
<evidence type="ECO:0000313" key="7">
    <source>
        <dbReference type="Proteomes" id="UP000006034"/>
    </source>
</evidence>
<proteinExistence type="predicted"/>
<keyword evidence="2 4" id="KW-1133">Transmembrane helix</keyword>
<dbReference type="STRING" id="563192.HMPREF0179_03322"/>
<accession>E5YAV1</accession>
<feature type="transmembrane region" description="Helical" evidence="4">
    <location>
        <begin position="141"/>
        <end position="162"/>
    </location>
</feature>
<dbReference type="InterPro" id="IPR052714">
    <property type="entry name" value="MFS_Exporter"/>
</dbReference>
<evidence type="ECO:0000259" key="5">
    <source>
        <dbReference type="PROSITE" id="PS50850"/>
    </source>
</evidence>
<keyword evidence="1 4" id="KW-0812">Transmembrane</keyword>
<dbReference type="HOGENOM" id="CLU_001265_10_13_7"/>
<dbReference type="OrthoDB" id="9814001at2"/>
<feature type="transmembrane region" description="Helical" evidence="4">
    <location>
        <begin position="276"/>
        <end position="294"/>
    </location>
</feature>
<dbReference type="Gene3D" id="1.20.1250.20">
    <property type="entry name" value="MFS general substrate transporter like domains"/>
    <property type="match status" value="1"/>
</dbReference>
<dbReference type="InterPro" id="IPR036259">
    <property type="entry name" value="MFS_trans_sf"/>
</dbReference>
<keyword evidence="7" id="KW-1185">Reference proteome</keyword>
<feature type="transmembrane region" description="Helical" evidence="4">
    <location>
        <begin position="247"/>
        <end position="264"/>
    </location>
</feature>
<evidence type="ECO:0000313" key="6">
    <source>
        <dbReference type="EMBL" id="EFV42846.1"/>
    </source>
</evidence>
<comment type="caution">
    <text evidence="6">The sequence shown here is derived from an EMBL/GenBank/DDBJ whole genome shotgun (WGS) entry which is preliminary data.</text>
</comment>
<feature type="transmembrane region" description="Helical" evidence="4">
    <location>
        <begin position="168"/>
        <end position="189"/>
    </location>
</feature>
<feature type="transmembrane region" description="Helical" evidence="4">
    <location>
        <begin position="81"/>
        <end position="109"/>
    </location>
</feature>